<dbReference type="AlphaFoldDB" id="A0A917CL17"/>
<accession>A0A917CL17</accession>
<comment type="similarity">
    <text evidence="2">Belongs to the glycosyltransferase 2 family.</text>
</comment>
<proteinExistence type="inferred from homology"/>
<reference evidence="6" key="1">
    <citation type="journal article" date="2014" name="Int. J. Syst. Evol. Microbiol.">
        <title>Complete genome sequence of Corynebacterium casei LMG S-19264T (=DSM 44701T), isolated from a smear-ripened cheese.</title>
        <authorList>
            <consortium name="US DOE Joint Genome Institute (JGI-PGF)"/>
            <person name="Walter F."/>
            <person name="Albersmeier A."/>
            <person name="Kalinowski J."/>
            <person name="Ruckert C."/>
        </authorList>
    </citation>
    <scope>NUCLEOTIDE SEQUENCE</scope>
    <source>
        <strain evidence="6">CGMCC 1.12987</strain>
    </source>
</reference>
<gene>
    <name evidence="6" type="ORF">GCM10010916_07000</name>
</gene>
<keyword evidence="3" id="KW-0328">Glycosyltransferase</keyword>
<dbReference type="EMBL" id="BMGR01000002">
    <property type="protein sequence ID" value="GGF92208.1"/>
    <property type="molecule type" value="Genomic_DNA"/>
</dbReference>
<evidence type="ECO:0000256" key="2">
    <source>
        <dbReference type="ARBA" id="ARBA00006739"/>
    </source>
</evidence>
<dbReference type="PANTHER" id="PTHR43179">
    <property type="entry name" value="RHAMNOSYLTRANSFERASE WBBL"/>
    <property type="match status" value="1"/>
</dbReference>
<dbReference type="Gene3D" id="3.90.550.10">
    <property type="entry name" value="Spore Coat Polysaccharide Biosynthesis Protein SpsA, Chain A"/>
    <property type="match status" value="1"/>
</dbReference>
<evidence type="ECO:0000259" key="5">
    <source>
        <dbReference type="Pfam" id="PF00535"/>
    </source>
</evidence>
<organism evidence="6 7">
    <name type="scientific">Paenibacillus abyssi</name>
    <dbReference type="NCBI Taxonomy" id="1340531"/>
    <lineage>
        <taxon>Bacteria</taxon>
        <taxon>Bacillati</taxon>
        <taxon>Bacillota</taxon>
        <taxon>Bacilli</taxon>
        <taxon>Bacillales</taxon>
        <taxon>Paenibacillaceae</taxon>
        <taxon>Paenibacillus</taxon>
    </lineage>
</organism>
<dbReference type="SUPFAM" id="SSF53448">
    <property type="entry name" value="Nucleotide-diphospho-sugar transferases"/>
    <property type="match status" value="1"/>
</dbReference>
<name>A0A917CL17_9BACL</name>
<dbReference type="PANTHER" id="PTHR43179:SF12">
    <property type="entry name" value="GALACTOFURANOSYLTRANSFERASE GLFT2"/>
    <property type="match status" value="1"/>
</dbReference>
<keyword evidence="7" id="KW-1185">Reference proteome</keyword>
<evidence type="ECO:0000256" key="1">
    <source>
        <dbReference type="ARBA" id="ARBA00004776"/>
    </source>
</evidence>
<comment type="pathway">
    <text evidence="1">Cell wall biogenesis; cell wall polysaccharide biosynthesis.</text>
</comment>
<dbReference type="Pfam" id="PF00535">
    <property type="entry name" value="Glycos_transf_2"/>
    <property type="match status" value="1"/>
</dbReference>
<keyword evidence="4 6" id="KW-0808">Transferase</keyword>
<evidence type="ECO:0000256" key="4">
    <source>
        <dbReference type="ARBA" id="ARBA00022679"/>
    </source>
</evidence>
<reference evidence="6" key="2">
    <citation type="submission" date="2020-09" db="EMBL/GenBank/DDBJ databases">
        <authorList>
            <person name="Sun Q."/>
            <person name="Zhou Y."/>
        </authorList>
    </citation>
    <scope>NUCLEOTIDE SEQUENCE</scope>
    <source>
        <strain evidence="6">CGMCC 1.12987</strain>
    </source>
</reference>
<feature type="domain" description="Glycosyltransferase 2-like" evidence="5">
    <location>
        <begin position="9"/>
        <end position="116"/>
    </location>
</feature>
<evidence type="ECO:0000313" key="6">
    <source>
        <dbReference type="EMBL" id="GGF92208.1"/>
    </source>
</evidence>
<dbReference type="InterPro" id="IPR029044">
    <property type="entry name" value="Nucleotide-diphossugar_trans"/>
</dbReference>
<protein>
    <submittedName>
        <fullName evidence="6">Glycosyl transferase</fullName>
    </submittedName>
</protein>
<dbReference type="InterPro" id="IPR001173">
    <property type="entry name" value="Glyco_trans_2-like"/>
</dbReference>
<dbReference type="Proteomes" id="UP000644756">
    <property type="component" value="Unassembled WGS sequence"/>
</dbReference>
<evidence type="ECO:0000313" key="7">
    <source>
        <dbReference type="Proteomes" id="UP000644756"/>
    </source>
</evidence>
<dbReference type="GO" id="GO:0016757">
    <property type="term" value="F:glycosyltransferase activity"/>
    <property type="evidence" value="ECO:0007669"/>
    <property type="project" value="UniProtKB-KW"/>
</dbReference>
<dbReference type="CDD" id="cd04186">
    <property type="entry name" value="GT_2_like_c"/>
    <property type="match status" value="1"/>
</dbReference>
<sequence>MIGSMSTVSVCIVTYNSASDIKDCLQAVLKQSFPITSIIVVDNASSDETCRIVHQFGEQVRLTANKVNNGFAGGQNQAMAQTDSDYVIVLNPDVTLHPDYVSEIVGYMDQRPEVGSATGQLVSAEQPDTMDSAGLAMRRNRQAYDLGAGEPAVAWQSEQEVFGVSGAAAVYRKTMMLDVSYDGQFFDEVFFAYKEDVDAAWRAQHFGWKAIYVPSAKAYHRRGWKKGGRRSIPLFVRRHSYQNRFFTLIKNEPAGWHWFWLLPLLLVSELAKLGYIAVLEPGLLRCWPFILRKFPHFLRKRRSILGRK</sequence>
<evidence type="ECO:0000256" key="3">
    <source>
        <dbReference type="ARBA" id="ARBA00022676"/>
    </source>
</evidence>
<comment type="caution">
    <text evidence="6">The sequence shown here is derived from an EMBL/GenBank/DDBJ whole genome shotgun (WGS) entry which is preliminary data.</text>
</comment>